<dbReference type="InterPro" id="IPR005822">
    <property type="entry name" value="Ribosomal_uL13"/>
</dbReference>
<dbReference type="GO" id="GO:0006412">
    <property type="term" value="P:translation"/>
    <property type="evidence" value="ECO:0007669"/>
    <property type="project" value="UniProtKB-UniRule"/>
</dbReference>
<keyword evidence="3 6" id="KW-0689">Ribosomal protein</keyword>
<evidence type="ECO:0000313" key="9">
    <source>
        <dbReference type="EMBL" id="WXU00373.1"/>
    </source>
</evidence>
<protein>
    <recommendedName>
        <fullName evidence="5 6">Large ribosomal subunit protein uL13</fullName>
    </recommendedName>
</protein>
<dbReference type="InterPro" id="IPR005823">
    <property type="entry name" value="Ribosomal_uL13_bac-type"/>
</dbReference>
<evidence type="ECO:0000256" key="3">
    <source>
        <dbReference type="ARBA" id="ARBA00022980"/>
    </source>
</evidence>
<dbReference type="GO" id="GO:0022625">
    <property type="term" value="C:cytosolic large ribosomal subunit"/>
    <property type="evidence" value="ECO:0007669"/>
    <property type="project" value="TreeGrafter"/>
</dbReference>
<sequence length="148" mass="16872">MNEHRFMKTFSAKAHEVKRDWLLVDAADKTLGRLATEVASRLRGKHKPEFTPHTDTGDYIVIINAEKVTVTGKKFDDKTYYHHTGYVGNLKSVKFKDLQAKKPEEIINKAVRGMLPKGPLGRDMFRKMKVFVGGEHTHAAQQPQLLEI</sequence>
<dbReference type="GO" id="GO:0003735">
    <property type="term" value="F:structural constituent of ribosome"/>
    <property type="evidence" value="ECO:0007669"/>
    <property type="project" value="InterPro"/>
</dbReference>
<comment type="similarity">
    <text evidence="1 6 7">Belongs to the universal ribosomal protein uL13 family.</text>
</comment>
<evidence type="ECO:0000256" key="1">
    <source>
        <dbReference type="ARBA" id="ARBA00006227"/>
    </source>
</evidence>
<evidence type="ECO:0000256" key="8">
    <source>
        <dbReference type="RuleBase" id="RU003878"/>
    </source>
</evidence>
<dbReference type="Pfam" id="PF00572">
    <property type="entry name" value="Ribosomal_L13"/>
    <property type="match status" value="1"/>
</dbReference>
<accession>A0AAU6PHD7</accession>
<evidence type="ECO:0000256" key="2">
    <source>
        <dbReference type="ARBA" id="ARBA00011838"/>
    </source>
</evidence>
<comment type="function">
    <text evidence="6 8">This protein is one of the early assembly proteins of the 50S ribosomal subunit, although it is not seen to bind rRNA by itself. It is important during the early stages of 50S assembly.</text>
</comment>
<proteinExistence type="inferred from homology"/>
<dbReference type="AlphaFoldDB" id="A0AAU6PHD7"/>
<dbReference type="PANTHER" id="PTHR11545:SF2">
    <property type="entry name" value="LARGE RIBOSOMAL SUBUNIT PROTEIN UL13M"/>
    <property type="match status" value="1"/>
</dbReference>
<evidence type="ECO:0000256" key="7">
    <source>
        <dbReference type="RuleBase" id="RU003877"/>
    </source>
</evidence>
<dbReference type="Gene3D" id="3.90.1180.10">
    <property type="entry name" value="Ribosomal protein L13"/>
    <property type="match status" value="1"/>
</dbReference>
<gene>
    <name evidence="6 8 9" type="primary">rplM</name>
    <name evidence="9" type="ORF">Ctma_1088</name>
</gene>
<dbReference type="GO" id="GO:0017148">
    <property type="term" value="P:negative regulation of translation"/>
    <property type="evidence" value="ECO:0007669"/>
    <property type="project" value="TreeGrafter"/>
</dbReference>
<organism evidence="9">
    <name type="scientific">Catillopecten margaritatus gill symbiont</name>
    <dbReference type="NCBI Taxonomy" id="3083288"/>
    <lineage>
        <taxon>Bacteria</taxon>
        <taxon>Pseudomonadati</taxon>
        <taxon>Pseudomonadota</taxon>
        <taxon>Gammaproteobacteria</taxon>
        <taxon>sulfur-oxidizing symbionts</taxon>
    </lineage>
</organism>
<evidence type="ECO:0000256" key="5">
    <source>
        <dbReference type="ARBA" id="ARBA00035201"/>
    </source>
</evidence>
<dbReference type="PIRSF" id="PIRSF002181">
    <property type="entry name" value="Ribosomal_L13"/>
    <property type="match status" value="1"/>
</dbReference>
<dbReference type="InterPro" id="IPR036899">
    <property type="entry name" value="Ribosomal_uL13_sf"/>
</dbReference>
<evidence type="ECO:0000256" key="6">
    <source>
        <dbReference type="HAMAP-Rule" id="MF_01366"/>
    </source>
</evidence>
<dbReference type="PANTHER" id="PTHR11545">
    <property type="entry name" value="RIBOSOMAL PROTEIN L13"/>
    <property type="match status" value="1"/>
</dbReference>
<keyword evidence="4 6" id="KW-0687">Ribonucleoprotein</keyword>
<evidence type="ECO:0000256" key="4">
    <source>
        <dbReference type="ARBA" id="ARBA00023274"/>
    </source>
</evidence>
<comment type="subunit">
    <text evidence="2 6">Part of the 50S ribosomal subunit.</text>
</comment>
<dbReference type="SUPFAM" id="SSF52161">
    <property type="entry name" value="Ribosomal protein L13"/>
    <property type="match status" value="1"/>
</dbReference>
<reference evidence="9" key="1">
    <citation type="submission" date="2023-10" db="EMBL/GenBank/DDBJ databases">
        <title>The first scallop-associated chemosynthetic bacterial symbiont.</title>
        <authorList>
            <person name="Lin Y.-T."/>
            <person name="Sun J."/>
            <person name="Ip J.C.-H."/>
            <person name="He X."/>
            <person name="Gao Z.-M."/>
            <person name="Perez M."/>
            <person name="Xu T."/>
            <person name="Qian P.-Y."/>
            <person name="Qiu J.-W."/>
        </authorList>
    </citation>
    <scope>NUCLEOTIDE SEQUENCE</scope>
    <source>
        <strain evidence="9">Gill1</strain>
    </source>
</reference>
<dbReference type="NCBIfam" id="TIGR01066">
    <property type="entry name" value="rplM_bact"/>
    <property type="match status" value="1"/>
</dbReference>
<dbReference type="CDD" id="cd00392">
    <property type="entry name" value="Ribosomal_L13"/>
    <property type="match status" value="1"/>
</dbReference>
<dbReference type="GO" id="GO:0003729">
    <property type="term" value="F:mRNA binding"/>
    <property type="evidence" value="ECO:0007669"/>
    <property type="project" value="UniProtKB-ARBA"/>
</dbReference>
<dbReference type="PROSITE" id="PS00783">
    <property type="entry name" value="RIBOSOMAL_L13"/>
    <property type="match status" value="1"/>
</dbReference>
<dbReference type="HAMAP" id="MF_01366">
    <property type="entry name" value="Ribosomal_uL13"/>
    <property type="match status" value="1"/>
</dbReference>
<dbReference type="InterPro" id="IPR023563">
    <property type="entry name" value="Ribosomal_uL13_CS"/>
</dbReference>
<dbReference type="EMBL" id="CP138327">
    <property type="protein sequence ID" value="WXU00373.1"/>
    <property type="molecule type" value="Genomic_DNA"/>
</dbReference>
<dbReference type="FunFam" id="3.90.1180.10:FF:000001">
    <property type="entry name" value="50S ribosomal protein L13"/>
    <property type="match status" value="1"/>
</dbReference>
<name>A0AAU6PHD7_9GAMM</name>